<evidence type="ECO:0000313" key="4">
    <source>
        <dbReference type="EMBL" id="RXS67632.1"/>
    </source>
</evidence>
<feature type="region of interest" description="Disordered" evidence="1">
    <location>
        <begin position="231"/>
        <end position="261"/>
    </location>
</feature>
<name>A0A4Q1QWQ4_9ACTN</name>
<feature type="domain" description="Penicillin binding protein A dimerisation" evidence="3">
    <location>
        <begin position="53"/>
        <end position="117"/>
    </location>
</feature>
<dbReference type="SUPFAM" id="SSF56601">
    <property type="entry name" value="beta-lactamase/transpeptidase-like"/>
    <property type="match status" value="1"/>
</dbReference>
<dbReference type="AlphaFoldDB" id="A0A4Q1QWQ4"/>
<dbReference type="GO" id="GO:0008658">
    <property type="term" value="F:penicillin binding"/>
    <property type="evidence" value="ECO:0007669"/>
    <property type="project" value="InterPro"/>
</dbReference>
<proteinExistence type="predicted"/>
<dbReference type="GO" id="GO:0071555">
    <property type="term" value="P:cell wall organization"/>
    <property type="evidence" value="ECO:0007669"/>
    <property type="project" value="TreeGrafter"/>
</dbReference>
<dbReference type="Proteomes" id="UP000289482">
    <property type="component" value="Unassembled WGS sequence"/>
</dbReference>
<gene>
    <name evidence="4" type="ORF">EST54_11565</name>
</gene>
<dbReference type="Gene3D" id="3.40.710.10">
    <property type="entry name" value="DD-peptidase/beta-lactamase superfamily"/>
    <property type="match status" value="1"/>
</dbReference>
<accession>A0A4Q1QWQ4</accession>
<dbReference type="Pfam" id="PF21922">
    <property type="entry name" value="PBP_dimer_2"/>
    <property type="match status" value="1"/>
</dbReference>
<dbReference type="InterPro" id="IPR050515">
    <property type="entry name" value="Beta-lactam/transpept"/>
</dbReference>
<dbReference type="PANTHER" id="PTHR30627:SF24">
    <property type="entry name" value="PENICILLIN-BINDING PROTEIN 4B"/>
    <property type="match status" value="1"/>
</dbReference>
<dbReference type="Gene3D" id="3.90.1310.10">
    <property type="entry name" value="Penicillin-binding protein 2a (Domain 2)"/>
    <property type="match status" value="1"/>
</dbReference>
<evidence type="ECO:0000259" key="2">
    <source>
        <dbReference type="Pfam" id="PF00905"/>
    </source>
</evidence>
<feature type="domain" description="Penicillin-binding protein transpeptidase" evidence="2">
    <location>
        <begin position="153"/>
        <end position="480"/>
    </location>
</feature>
<protein>
    <submittedName>
        <fullName evidence="4">Penicillin-binding protein 2</fullName>
    </submittedName>
</protein>
<dbReference type="PANTHER" id="PTHR30627">
    <property type="entry name" value="PEPTIDOGLYCAN D,D-TRANSPEPTIDASE"/>
    <property type="match status" value="1"/>
</dbReference>
<dbReference type="RefSeq" id="WP_129247522.1">
    <property type="nucleotide sequence ID" value="NZ_JABZEL010000008.1"/>
</dbReference>
<dbReference type="Pfam" id="PF00905">
    <property type="entry name" value="Transpeptidase"/>
    <property type="match status" value="1"/>
</dbReference>
<dbReference type="GO" id="GO:0005886">
    <property type="term" value="C:plasma membrane"/>
    <property type="evidence" value="ECO:0007669"/>
    <property type="project" value="TreeGrafter"/>
</dbReference>
<dbReference type="InterPro" id="IPR054120">
    <property type="entry name" value="PBPA_dimer"/>
</dbReference>
<dbReference type="InterPro" id="IPR001460">
    <property type="entry name" value="PCN-bd_Tpept"/>
</dbReference>
<evidence type="ECO:0000259" key="3">
    <source>
        <dbReference type="Pfam" id="PF21922"/>
    </source>
</evidence>
<reference evidence="4 5" key="1">
    <citation type="submission" date="2019-01" db="EMBL/GenBank/DDBJ databases">
        <title>Draft genome sequences of the type strain Streptomyces sioyaensis DSM 40032 and its novel strain, TM32, a thermotolerant antibiotics-producing actinobacterium.</title>
        <authorList>
            <person name="Nakaew N."/>
            <person name="Lumyong S."/>
            <person name="Sloan W.T."/>
            <person name="Sungthong R."/>
        </authorList>
    </citation>
    <scope>NUCLEOTIDE SEQUENCE [LARGE SCALE GENOMIC DNA]</scope>
    <source>
        <strain evidence="4 5">DSM 40032</strain>
    </source>
</reference>
<dbReference type="InterPro" id="IPR012338">
    <property type="entry name" value="Beta-lactam/transpept-like"/>
</dbReference>
<comment type="caution">
    <text evidence="4">The sequence shown here is derived from an EMBL/GenBank/DDBJ whole genome shotgun (WGS) entry which is preliminary data.</text>
</comment>
<dbReference type="GeneID" id="95778618"/>
<evidence type="ECO:0000256" key="1">
    <source>
        <dbReference type="SAM" id="MobiDB-lite"/>
    </source>
</evidence>
<organism evidence="4 5">
    <name type="scientific">Streptomyces sioyaensis</name>
    <dbReference type="NCBI Taxonomy" id="67364"/>
    <lineage>
        <taxon>Bacteria</taxon>
        <taxon>Bacillati</taxon>
        <taxon>Actinomycetota</taxon>
        <taxon>Actinomycetes</taxon>
        <taxon>Kitasatosporales</taxon>
        <taxon>Streptomycetaceae</taxon>
        <taxon>Streptomyces</taxon>
    </lineage>
</organism>
<keyword evidence="5" id="KW-1185">Reference proteome</keyword>
<dbReference type="EMBL" id="SDIF01000024">
    <property type="protein sequence ID" value="RXS67632.1"/>
    <property type="molecule type" value="Genomic_DNA"/>
</dbReference>
<sequence length="484" mass="51075">MNRPLRRVAVCFLVMVLALMGRATWIQFFKADTYRSDPHNPRLAIDRYSHPLGNILVDGAPVTGSAKTGGTLAYKRTYTDGPLYAPITGFSSQIYGSTQLEGVYREVLDGSDSRLARPSDALLRKRPKAGDVSTTVDARVQKAGYAALKGKKGAAVALDPATGKVLGMVSTPSYDPGAFAGSAPADRAAWDKLEKDKNKPNINRAMRQSLAPGSPFKVVVGAAALTYAPGTYPDVDSRTDADSPYPLPGTKRSLPNEDPTAPCEDATLRVAFQYSCNNVFAKAANTLGQDKIQQMAEKFGFNDPKLDIPVRAAKSVYPTGMDKPSEAMSGIGQYNDMATPLQMAMVASAVANDGTLMKPMMVDELTDGSGTSIQSFQPTQYSKPVTPTVARSLQSAMRTVATSGTGTSVQIPGLTVGAKTGTAQNGVNNSGTPYAWFLSWAKNPDGKKVAVASIVQQSDAARAEVSGGSLAGPVAKAMMKAALQ</sequence>
<evidence type="ECO:0000313" key="5">
    <source>
        <dbReference type="Proteomes" id="UP000289482"/>
    </source>
</evidence>
<dbReference type="GO" id="GO:0071972">
    <property type="term" value="F:peptidoglycan L,D-transpeptidase activity"/>
    <property type="evidence" value="ECO:0007669"/>
    <property type="project" value="TreeGrafter"/>
</dbReference>